<dbReference type="RefSeq" id="WP_275001698.1">
    <property type="nucleotide sequence ID" value="NZ_JBHSFI010000003.1"/>
</dbReference>
<evidence type="ECO:0000313" key="2">
    <source>
        <dbReference type="Proteomes" id="UP001596011"/>
    </source>
</evidence>
<sequence length="43" mass="4720">MSWVANVMISVDVDDNENAEALSEWLRTEAPAGRVLSVAEWGT</sequence>
<dbReference type="Proteomes" id="UP001596011">
    <property type="component" value="Unassembled WGS sequence"/>
</dbReference>
<proteinExistence type="predicted"/>
<gene>
    <name evidence="1" type="ORF">ACFO6V_08920</name>
</gene>
<protein>
    <submittedName>
        <fullName evidence="1">Uncharacterized protein</fullName>
    </submittedName>
</protein>
<organism evidence="1 2">
    <name type="scientific">Promicromonospora alba</name>
    <dbReference type="NCBI Taxonomy" id="1616110"/>
    <lineage>
        <taxon>Bacteria</taxon>
        <taxon>Bacillati</taxon>
        <taxon>Actinomycetota</taxon>
        <taxon>Actinomycetes</taxon>
        <taxon>Micrococcales</taxon>
        <taxon>Promicromonosporaceae</taxon>
        <taxon>Promicromonospora</taxon>
    </lineage>
</organism>
<accession>A0ABV9HHP9</accession>
<keyword evidence="2" id="KW-1185">Reference proteome</keyword>
<reference evidence="2" key="1">
    <citation type="journal article" date="2019" name="Int. J. Syst. Evol. Microbiol.">
        <title>The Global Catalogue of Microorganisms (GCM) 10K type strain sequencing project: providing services to taxonomists for standard genome sequencing and annotation.</title>
        <authorList>
            <consortium name="The Broad Institute Genomics Platform"/>
            <consortium name="The Broad Institute Genome Sequencing Center for Infectious Disease"/>
            <person name="Wu L."/>
            <person name="Ma J."/>
        </authorList>
    </citation>
    <scope>NUCLEOTIDE SEQUENCE [LARGE SCALE GENOMIC DNA]</scope>
    <source>
        <strain evidence="2">CCUG 42722</strain>
    </source>
</reference>
<name>A0ABV9HHP9_9MICO</name>
<evidence type="ECO:0000313" key="1">
    <source>
        <dbReference type="EMBL" id="MFC4628355.1"/>
    </source>
</evidence>
<dbReference type="EMBL" id="JBHSFI010000003">
    <property type="protein sequence ID" value="MFC4628355.1"/>
    <property type="molecule type" value="Genomic_DNA"/>
</dbReference>
<comment type="caution">
    <text evidence="1">The sequence shown here is derived from an EMBL/GenBank/DDBJ whole genome shotgun (WGS) entry which is preliminary data.</text>
</comment>